<dbReference type="InterPro" id="IPR002182">
    <property type="entry name" value="NB-ARC"/>
</dbReference>
<dbReference type="SUPFAM" id="SSF52540">
    <property type="entry name" value="P-loop containing nucleoside triphosphate hydrolases"/>
    <property type="match status" value="2"/>
</dbReference>
<dbReference type="NCBIfam" id="NF040586">
    <property type="entry name" value="FxSxx_TPR"/>
    <property type="match status" value="1"/>
</dbReference>
<dbReference type="Pfam" id="PF25000">
    <property type="entry name" value="DUF7779"/>
    <property type="match status" value="1"/>
</dbReference>
<dbReference type="Pfam" id="PF00931">
    <property type="entry name" value="NB-ARC"/>
    <property type="match status" value="1"/>
</dbReference>
<proteinExistence type="predicted"/>
<dbReference type="InterPro" id="IPR027417">
    <property type="entry name" value="P-loop_NTPase"/>
</dbReference>
<gene>
    <name evidence="3" type="ORF">B0I29_12419</name>
</gene>
<dbReference type="GO" id="GO:0043531">
    <property type="term" value="F:ADP binding"/>
    <property type="evidence" value="ECO:0007669"/>
    <property type="project" value="InterPro"/>
</dbReference>
<organism evidence="3 4">
    <name type="scientific">Actinoplanes lutulentus</name>
    <dbReference type="NCBI Taxonomy" id="1287878"/>
    <lineage>
        <taxon>Bacteria</taxon>
        <taxon>Bacillati</taxon>
        <taxon>Actinomycetota</taxon>
        <taxon>Actinomycetes</taxon>
        <taxon>Micromonosporales</taxon>
        <taxon>Micromonosporaceae</taxon>
        <taxon>Actinoplanes</taxon>
    </lineage>
</organism>
<reference evidence="3 4" key="1">
    <citation type="submission" date="2018-06" db="EMBL/GenBank/DDBJ databases">
        <title>Genomic Encyclopedia of Type Strains, Phase III (KMG-III): the genomes of soil and plant-associated and newly described type strains.</title>
        <authorList>
            <person name="Whitman W."/>
        </authorList>
    </citation>
    <scope>NUCLEOTIDE SEQUENCE [LARGE SCALE GENOMIC DNA]</scope>
    <source>
        <strain evidence="3 4">CGMCC 4.7090</strain>
    </source>
</reference>
<dbReference type="EMBL" id="QLMJ01000024">
    <property type="protein sequence ID" value="RAK27132.1"/>
    <property type="molecule type" value="Genomic_DNA"/>
</dbReference>
<dbReference type="Pfam" id="PF13424">
    <property type="entry name" value="TPR_12"/>
    <property type="match status" value="1"/>
</dbReference>
<dbReference type="RefSeq" id="WP_111654077.1">
    <property type="nucleotide sequence ID" value="NZ_JACHWI010000004.1"/>
</dbReference>
<dbReference type="InterPro" id="IPR056681">
    <property type="entry name" value="DUF7779"/>
</dbReference>
<dbReference type="OrthoDB" id="580767at2"/>
<protein>
    <submittedName>
        <fullName evidence="3">Tetratricopeptide repeat protein</fullName>
    </submittedName>
</protein>
<evidence type="ECO:0000259" key="1">
    <source>
        <dbReference type="Pfam" id="PF00931"/>
    </source>
</evidence>
<dbReference type="Proteomes" id="UP000249341">
    <property type="component" value="Unassembled WGS sequence"/>
</dbReference>
<comment type="caution">
    <text evidence="3">The sequence shown here is derived from an EMBL/GenBank/DDBJ whole genome shotgun (WGS) entry which is preliminary data.</text>
</comment>
<dbReference type="Gene3D" id="1.25.40.10">
    <property type="entry name" value="Tetratricopeptide repeat domain"/>
    <property type="match status" value="2"/>
</dbReference>
<evidence type="ECO:0000259" key="2">
    <source>
        <dbReference type="Pfam" id="PF25000"/>
    </source>
</evidence>
<dbReference type="Gene3D" id="3.40.50.300">
    <property type="entry name" value="P-loop containing nucleotide triphosphate hydrolases"/>
    <property type="match status" value="2"/>
</dbReference>
<feature type="domain" description="NB-ARC" evidence="1">
    <location>
        <begin position="499"/>
        <end position="624"/>
    </location>
</feature>
<feature type="domain" description="DUF7779" evidence="2">
    <location>
        <begin position="710"/>
        <end position="798"/>
    </location>
</feature>
<dbReference type="SUPFAM" id="SSF48452">
    <property type="entry name" value="TPR-like"/>
    <property type="match status" value="3"/>
</dbReference>
<evidence type="ECO:0000313" key="4">
    <source>
        <dbReference type="Proteomes" id="UP000249341"/>
    </source>
</evidence>
<evidence type="ECO:0000313" key="3">
    <source>
        <dbReference type="EMBL" id="RAK27132.1"/>
    </source>
</evidence>
<name>A0A327Z7X0_9ACTN</name>
<accession>A0A327Z7X0</accession>
<dbReference type="Pfam" id="PF13374">
    <property type="entry name" value="TPR_10"/>
    <property type="match status" value="2"/>
</dbReference>
<dbReference type="PANTHER" id="PTHR46082">
    <property type="entry name" value="ATP/GTP-BINDING PROTEIN-RELATED"/>
    <property type="match status" value="1"/>
</dbReference>
<dbReference type="PANTHER" id="PTHR46082:SF6">
    <property type="entry name" value="AAA+ ATPASE DOMAIN-CONTAINING PROTEIN-RELATED"/>
    <property type="match status" value="1"/>
</dbReference>
<dbReference type="InterPro" id="IPR053137">
    <property type="entry name" value="NLR-like"/>
</dbReference>
<keyword evidence="4" id="KW-1185">Reference proteome</keyword>
<dbReference type="InterPro" id="IPR011990">
    <property type="entry name" value="TPR-like_helical_dom_sf"/>
</dbReference>
<dbReference type="NCBIfam" id="NF047398">
    <property type="entry name" value="AAA_KGGVGR"/>
    <property type="match status" value="1"/>
</dbReference>
<sequence>MTENRDGTVVTFYSYKGGTGRTMALANVAWILASAGHRVLVADWDLESPGLHRFFHPFLRPSAMQDADGVVEMVNRYDEATRRDADRPSDWQAEYARVSQFAFSLDWKHFPSGGSIDFMPAGQNNTSYARSVYERNWDEFYDKLDGGKLFDALRADMKKNYDYTLIDSRTGVSDVAGICTRHLPDVLVDCFTFSDQGIYGAAEVAASIGLSVRPVRVLPVPMRVDSAEKERVDAGRFLARERFAGLPAGMEASEQDRYWATVEVPYRAFYAFEETLATLGDQPGVPTSMLASYVALAGYLTDGVVTELPAMSEDLRIRTVAQFARRVTRAEEKVDLRYAPVDRLWAEWVSDVLQAADITVTMVETGIRADPGTEGARQLSLVSQTNAEAEAARISLDRPDPRAPLVAYIADVRPFRGRAAEDNAFLFGQPEATAIERLLKLVRRPTADIDMSRIGVRFPGTPAAVFNAPIRNMLFTGREGDLLRLREQLQDQGASALLGNQSVALQGMGGIGKTHVALEYAHRFRNAYDVIWWIDASDVPSLDTQLATLGKRVESGEEGTIADQAAALLQKLERGDVVDRWLVVFDNAEDIEKVKPYLASGPGGHVLITARNRQWSEHQATIQMDVFQRAESVAHLQQRLPTIRKEHAGRIAELLGDLPIAVAAAGAWLAETGAPVEDYLRDIQERPDGVLSSPGNPSVEKTWDLSLSQLRETSAGSYRLLQLCSLLAPEISLELIYGDRMAEVLRPFDPAVTETAYRWSLVHTISKLALLRLDVSNRRVHVHRLLQHVVKQRMSEEEIAATRLEVHAVLAAARPRDDVDNPLTWPRFQMIWPHIELSEAYESRDEAVRRLIIDRVRYVWLTGDNKGARAFAERHVERWQDLMDRLVTDEERDSLRRQILHLQFNLGNIIRDEFAFAESRALNEKVRAEQSDLLGANHPHTLMTAGSLSADLRALGLYAEALEQDKVTYAAWSTVFGEEHPRTLTALNNLAASYRLVGDFRSAREHDQTVYQRSTANLGDDSPMTLLAGTNLGRDLREAGDYRGSAELLAQLAERFRAAVGERTPRYYNLLVNQAVSMRSAGQIDEAAPLLERAYEQLNHLLGPDKPDTLGARLSRAVNLLASGEVDSAGSEFELIDSSYERFGLSDTHPHRLACATNRTATARAAGDLVRARSLAEHASRGLVTALGPEHPYTIAAGMNLAIVLAEQNDLAGAREKFESLLREMHDVLGPDHPDSLLCEGNLLLVRREQEGRRYESELNDVVARLISSLGAEHPAVGALREAWYLPRTLDPHPF</sequence>